<evidence type="ECO:0000256" key="2">
    <source>
        <dbReference type="ARBA" id="ARBA00022741"/>
    </source>
</evidence>
<dbReference type="InterPro" id="IPR054696">
    <property type="entry name" value="GTP-eEF1A_C"/>
</dbReference>
<feature type="domain" description="Tr-type G" evidence="9">
    <location>
        <begin position="179"/>
        <end position="434"/>
    </location>
</feature>
<dbReference type="Pfam" id="PF03144">
    <property type="entry name" value="GTP_EFTU_D2"/>
    <property type="match status" value="1"/>
</dbReference>
<dbReference type="FunFam" id="2.40.30.10:FF:000017">
    <property type="entry name" value="Eukaryotic peptide chain release factor GTP-binding subunit"/>
    <property type="match status" value="1"/>
</dbReference>
<dbReference type="InterPro" id="IPR009001">
    <property type="entry name" value="Transl_elong_EF1A/Init_IF2_C"/>
</dbReference>
<dbReference type="Gene3D" id="2.40.30.10">
    <property type="entry name" value="Translation factors"/>
    <property type="match status" value="2"/>
</dbReference>
<feature type="compositionally biased region" description="Gly residues" evidence="8">
    <location>
        <begin position="129"/>
        <end position="142"/>
    </location>
</feature>
<dbReference type="FunFam" id="2.40.30.10:FF:000024">
    <property type="entry name" value="Eukaryotic peptide chain release factor GTP-binding subunit ERF3A"/>
    <property type="match status" value="1"/>
</dbReference>
<dbReference type="SUPFAM" id="SSF52540">
    <property type="entry name" value="P-loop containing nucleoside triphosphate hydrolases"/>
    <property type="match status" value="1"/>
</dbReference>
<reference evidence="10" key="1">
    <citation type="submission" date="2025-08" db="UniProtKB">
        <authorList>
            <consortium name="Ensembl"/>
        </authorList>
    </citation>
    <scope>IDENTIFICATION</scope>
</reference>
<feature type="compositionally biased region" description="Acidic residues" evidence="8">
    <location>
        <begin position="151"/>
        <end position="164"/>
    </location>
</feature>
<keyword evidence="2" id="KW-0547">Nucleotide-binding</keyword>
<comment type="catalytic activity">
    <reaction evidence="7">
        <text>GTP + H2O = GDP + phosphate + H(+)</text>
        <dbReference type="Rhea" id="RHEA:19669"/>
        <dbReference type="ChEBI" id="CHEBI:15377"/>
        <dbReference type="ChEBI" id="CHEBI:15378"/>
        <dbReference type="ChEBI" id="CHEBI:37565"/>
        <dbReference type="ChEBI" id="CHEBI:43474"/>
        <dbReference type="ChEBI" id="CHEBI:58189"/>
    </reaction>
    <physiologicalReaction direction="left-to-right" evidence="7">
        <dbReference type="Rhea" id="RHEA:19670"/>
    </physiologicalReaction>
</comment>
<evidence type="ECO:0000256" key="6">
    <source>
        <dbReference type="ARBA" id="ARBA00023161"/>
    </source>
</evidence>
<dbReference type="GO" id="GO:0000184">
    <property type="term" value="P:nuclear-transcribed mRNA catabolic process, nonsense-mediated decay"/>
    <property type="evidence" value="ECO:0007669"/>
    <property type="project" value="UniProtKB-KW"/>
</dbReference>
<dbReference type="InterPro" id="IPR031157">
    <property type="entry name" value="G_TR_CS"/>
</dbReference>
<dbReference type="InterPro" id="IPR027417">
    <property type="entry name" value="P-loop_NTPase"/>
</dbReference>
<name>A0A673W3F2_SALTR</name>
<dbReference type="GO" id="GO:0003924">
    <property type="term" value="F:GTPase activity"/>
    <property type="evidence" value="ECO:0007669"/>
    <property type="project" value="InterPro"/>
</dbReference>
<dbReference type="CDD" id="cd04089">
    <property type="entry name" value="eRF3_II"/>
    <property type="match status" value="1"/>
</dbReference>
<proteinExistence type="inferred from homology"/>
<comment type="similarity">
    <text evidence="1">Belongs to the TRAFAC class translation factor GTPase superfamily. Classic translation factor GTPase family. EF-Tu/EF-1A subfamily.</text>
</comment>
<dbReference type="Pfam" id="PF00009">
    <property type="entry name" value="GTP_EFTU"/>
    <property type="match status" value="1"/>
</dbReference>
<dbReference type="FunFam" id="3.40.50.300:FF:000270">
    <property type="entry name" value="Eukaryotic peptide chain release factor GTP-binding subunit ERF3A"/>
    <property type="match status" value="1"/>
</dbReference>
<dbReference type="InterPro" id="IPR009000">
    <property type="entry name" value="Transl_B-barrel_sf"/>
</dbReference>
<dbReference type="PROSITE" id="PS51722">
    <property type="entry name" value="G_TR_2"/>
    <property type="match status" value="1"/>
</dbReference>
<dbReference type="GO" id="GO:0003747">
    <property type="term" value="F:translation release factor activity"/>
    <property type="evidence" value="ECO:0007669"/>
    <property type="project" value="UniProtKB-ARBA"/>
</dbReference>
<dbReference type="Gene3D" id="3.40.50.300">
    <property type="entry name" value="P-loop containing nucleotide triphosphate hydrolases"/>
    <property type="match status" value="1"/>
</dbReference>
<keyword evidence="5" id="KW-0342">GTP-binding</keyword>
<dbReference type="InterPro" id="IPR004161">
    <property type="entry name" value="EFTu-like_2"/>
</dbReference>
<evidence type="ECO:0000256" key="7">
    <source>
        <dbReference type="ARBA" id="ARBA00049117"/>
    </source>
</evidence>
<protein>
    <submittedName>
        <fullName evidence="10">G1 to S phase transition 1</fullName>
    </submittedName>
</protein>
<dbReference type="Proteomes" id="UP000472277">
    <property type="component" value="Chromosome 18"/>
</dbReference>
<dbReference type="CDD" id="cd03704">
    <property type="entry name" value="eRF3_C_III"/>
    <property type="match status" value="1"/>
</dbReference>
<dbReference type="GeneTree" id="ENSGT00940000155582"/>
<evidence type="ECO:0000259" key="9">
    <source>
        <dbReference type="PROSITE" id="PS51722"/>
    </source>
</evidence>
<dbReference type="SUPFAM" id="SSF50447">
    <property type="entry name" value="Translation proteins"/>
    <property type="match status" value="1"/>
</dbReference>
<dbReference type="PRINTS" id="PR00315">
    <property type="entry name" value="ELONGATNFCT"/>
</dbReference>
<dbReference type="AlphaFoldDB" id="A0A673W3F2"/>
<evidence type="ECO:0000256" key="4">
    <source>
        <dbReference type="ARBA" id="ARBA00022917"/>
    </source>
</evidence>
<evidence type="ECO:0000313" key="10">
    <source>
        <dbReference type="Ensembl" id="ENSSTUP00000006759.1"/>
    </source>
</evidence>
<dbReference type="PANTHER" id="PTHR23115">
    <property type="entry name" value="TRANSLATION FACTOR"/>
    <property type="match status" value="1"/>
</dbReference>
<organism evidence="10 11">
    <name type="scientific">Salmo trutta</name>
    <name type="common">Brown trout</name>
    <dbReference type="NCBI Taxonomy" id="8032"/>
    <lineage>
        <taxon>Eukaryota</taxon>
        <taxon>Metazoa</taxon>
        <taxon>Chordata</taxon>
        <taxon>Craniata</taxon>
        <taxon>Vertebrata</taxon>
        <taxon>Euteleostomi</taxon>
        <taxon>Actinopterygii</taxon>
        <taxon>Neopterygii</taxon>
        <taxon>Teleostei</taxon>
        <taxon>Protacanthopterygii</taxon>
        <taxon>Salmoniformes</taxon>
        <taxon>Salmonidae</taxon>
        <taxon>Salmoninae</taxon>
        <taxon>Salmo</taxon>
    </lineage>
</organism>
<dbReference type="SUPFAM" id="SSF50465">
    <property type="entry name" value="EF-Tu/eEF-1alpha/eIF2-gamma C-terminal domain"/>
    <property type="match status" value="1"/>
</dbReference>
<dbReference type="InterPro" id="IPR050100">
    <property type="entry name" value="TRAFAC_GTPase_members"/>
</dbReference>
<dbReference type="GO" id="GO:0005525">
    <property type="term" value="F:GTP binding"/>
    <property type="evidence" value="ECO:0007669"/>
    <property type="project" value="UniProtKB-KW"/>
</dbReference>
<dbReference type="InterPro" id="IPR000795">
    <property type="entry name" value="T_Tr_GTP-bd_dom"/>
</dbReference>
<keyword evidence="3" id="KW-0378">Hydrolase</keyword>
<evidence type="ECO:0000256" key="3">
    <source>
        <dbReference type="ARBA" id="ARBA00022801"/>
    </source>
</evidence>
<reference evidence="10" key="2">
    <citation type="submission" date="2025-09" db="UniProtKB">
        <authorList>
            <consortium name="Ensembl"/>
        </authorList>
    </citation>
    <scope>IDENTIFICATION</scope>
</reference>
<evidence type="ECO:0000313" key="11">
    <source>
        <dbReference type="Proteomes" id="UP000472277"/>
    </source>
</evidence>
<feature type="region of interest" description="Disordered" evidence="8">
    <location>
        <begin position="1"/>
        <end position="29"/>
    </location>
</feature>
<accession>A0A673W3F2</accession>
<feature type="region of interest" description="Disordered" evidence="8">
    <location>
        <begin position="120"/>
        <end position="164"/>
    </location>
</feature>
<keyword evidence="4" id="KW-0648">Protein biosynthesis</keyword>
<dbReference type="CDD" id="cd01883">
    <property type="entry name" value="EF1_alpha"/>
    <property type="match status" value="1"/>
</dbReference>
<keyword evidence="11" id="KW-1185">Reference proteome</keyword>
<dbReference type="PROSITE" id="PS00301">
    <property type="entry name" value="G_TR_1"/>
    <property type="match status" value="1"/>
</dbReference>
<evidence type="ECO:0000256" key="1">
    <source>
        <dbReference type="ARBA" id="ARBA00007249"/>
    </source>
</evidence>
<dbReference type="GO" id="GO:0005829">
    <property type="term" value="C:cytosol"/>
    <property type="evidence" value="ECO:0007669"/>
    <property type="project" value="UniProtKB-ARBA"/>
</dbReference>
<keyword evidence="6" id="KW-0866">Nonsense-mediated mRNA decay</keyword>
<gene>
    <name evidence="10" type="primary">LOC115153604</name>
</gene>
<dbReference type="Ensembl" id="ENSSTUT00000007188.1">
    <property type="protein sequence ID" value="ENSSTUP00000006759.1"/>
    <property type="gene ID" value="ENSSTUG00000002442.1"/>
</dbReference>
<evidence type="ECO:0000256" key="8">
    <source>
        <dbReference type="SAM" id="MobiDB-lite"/>
    </source>
</evidence>
<dbReference type="Pfam" id="PF22594">
    <property type="entry name" value="GTP-eEF1A_C"/>
    <property type="match status" value="1"/>
</dbReference>
<evidence type="ECO:0000256" key="5">
    <source>
        <dbReference type="ARBA" id="ARBA00023134"/>
    </source>
</evidence>
<sequence>ADPGAGMSLANSAMDPRDTAPDSWEQEEDAEARAAAGLQSALAALNVNAKPFVPNVNAAVFVPTFFQSSPTEIPISDGHGRLVRDVVECCNNGILTAALIAWVENGGGTEADMMVEVETWEQKEEPGEGEPGGGGALGGEGGSSEEVQGKEEEEMMEEEEEEELPMLKVIPLPPDAPKKEHVNVVFIGHVDAGKSTIGGQIMYLTGMVEKRTLEKYEREAKEKNRETWYLSWALDTNQEERDKGKTVEVGRAYFETEKKHFTILDAPGHKSFVPNMIGGASQADLAVLVISARKGEFETGFEKGGQTREHAMLAKTAGVKHLIVLVNKMDDPTVNWSLERYEECKEKLVPFLKKVGFNPKKDIYFMPFNLPSVLCRNLPSFSRITDGPVRLPIVDKYKDMGTVILGKLESGFIAKAQQLVMMPNRHTVEVLSLLSDEVETDEAVPGENLKLRLKGIEEEEILPGFILCNAENLCHSGRTFDAQIVIIEHKSIICPGYNAVLHIHTCIEEVQITALICLVDKKTGEKSKTRPRFVKQDQVCIARLRCAGTICLETFKDFPQMGRFTLRDEGKTIAIGKVLKLVPEKD</sequence>